<dbReference type="SUPFAM" id="SSF50156">
    <property type="entry name" value="PDZ domain-like"/>
    <property type="match status" value="1"/>
</dbReference>
<keyword evidence="4 7" id="KW-0645">Protease</keyword>
<keyword evidence="3 7" id="KW-0963">Cytoplasm</keyword>
<dbReference type="SMART" id="SM00245">
    <property type="entry name" value="TSPc"/>
    <property type="match status" value="1"/>
</dbReference>
<dbReference type="Pfam" id="PF26550">
    <property type="entry name" value="Tricorn_2nd"/>
    <property type="match status" value="1"/>
</dbReference>
<feature type="region of interest" description="Disordered" evidence="8">
    <location>
        <begin position="1081"/>
        <end position="1110"/>
    </location>
</feature>
<dbReference type="InterPro" id="IPR012393">
    <property type="entry name" value="Tricorn_protease"/>
</dbReference>
<dbReference type="Gene3D" id="2.130.10.10">
    <property type="entry name" value="YVTN repeat-like/Quinoprotein amine dehydrogenase"/>
    <property type="match status" value="1"/>
</dbReference>
<dbReference type="EMBL" id="BAABJP010000007">
    <property type="protein sequence ID" value="GAA5151562.1"/>
    <property type="molecule type" value="Genomic_DNA"/>
</dbReference>
<dbReference type="Gene3D" id="3.90.226.10">
    <property type="entry name" value="2-enoyl-CoA Hydratase, Chain A, domain 1"/>
    <property type="match status" value="1"/>
</dbReference>
<dbReference type="CDD" id="cd07562">
    <property type="entry name" value="Peptidase_S41_TRI"/>
    <property type="match status" value="1"/>
</dbReference>
<dbReference type="PANTHER" id="PTHR43253:SF1">
    <property type="entry name" value="TRICORN PROTEASE HOMOLOG 2-RELATED"/>
    <property type="match status" value="1"/>
</dbReference>
<dbReference type="EC" id="3.4.21.-" evidence="7"/>
<evidence type="ECO:0000259" key="9">
    <source>
        <dbReference type="SMART" id="SM00245"/>
    </source>
</evidence>
<reference evidence="11" key="1">
    <citation type="journal article" date="2019" name="Int. J. Syst. Evol. Microbiol.">
        <title>The Global Catalogue of Microorganisms (GCM) 10K type strain sequencing project: providing services to taxonomists for standard genome sequencing and annotation.</title>
        <authorList>
            <consortium name="The Broad Institute Genomics Platform"/>
            <consortium name="The Broad Institute Genome Sequencing Center for Infectious Disease"/>
            <person name="Wu L."/>
            <person name="Ma J."/>
        </authorList>
    </citation>
    <scope>NUCLEOTIDE SEQUENCE [LARGE SCALE GENOMIC DNA]</scope>
    <source>
        <strain evidence="11">JCM 18303</strain>
    </source>
</reference>
<evidence type="ECO:0000313" key="11">
    <source>
        <dbReference type="Proteomes" id="UP001428817"/>
    </source>
</evidence>
<evidence type="ECO:0000256" key="1">
    <source>
        <dbReference type="ARBA" id="ARBA00004496"/>
    </source>
</evidence>
<dbReference type="PANTHER" id="PTHR43253">
    <property type="entry name" value="TRICORN PROTEASE HOMOLOG 2-RELATED"/>
    <property type="match status" value="1"/>
</dbReference>
<dbReference type="RefSeq" id="WP_185066657.1">
    <property type="nucleotide sequence ID" value="NZ_BAABJP010000007.1"/>
</dbReference>
<dbReference type="Gene3D" id="3.30.750.44">
    <property type="match status" value="1"/>
</dbReference>
<feature type="compositionally biased region" description="Basic and acidic residues" evidence="8">
    <location>
        <begin position="561"/>
        <end position="570"/>
    </location>
</feature>
<proteinExistence type="inferred from homology"/>
<dbReference type="InterPro" id="IPR036034">
    <property type="entry name" value="PDZ_sf"/>
</dbReference>
<evidence type="ECO:0000256" key="7">
    <source>
        <dbReference type="PIRNR" id="PIRNR036421"/>
    </source>
</evidence>
<dbReference type="InterPro" id="IPR029045">
    <property type="entry name" value="ClpP/crotonase-like_dom_sf"/>
</dbReference>
<evidence type="ECO:0000256" key="4">
    <source>
        <dbReference type="ARBA" id="ARBA00022670"/>
    </source>
</evidence>
<dbReference type="Pfam" id="PF14685">
    <property type="entry name" value="PDZ_Tricorn"/>
    <property type="match status" value="1"/>
</dbReference>
<evidence type="ECO:0000256" key="2">
    <source>
        <dbReference type="ARBA" id="ARBA00008524"/>
    </source>
</evidence>
<evidence type="ECO:0000313" key="10">
    <source>
        <dbReference type="EMBL" id="GAA5151562.1"/>
    </source>
</evidence>
<dbReference type="CDD" id="cd10828">
    <property type="entry name" value="cpPDZ_Tricorn-protease"/>
    <property type="match status" value="1"/>
</dbReference>
<dbReference type="InterPro" id="IPR028204">
    <property type="entry name" value="Tricorn_C1"/>
</dbReference>
<gene>
    <name evidence="10" type="ORF">GCM10023321_18830</name>
</gene>
<dbReference type="SUPFAM" id="SSF69322">
    <property type="entry name" value="Tricorn protease domain 2"/>
    <property type="match status" value="1"/>
</dbReference>
<feature type="region of interest" description="Disordered" evidence="8">
    <location>
        <begin position="524"/>
        <end position="576"/>
    </location>
</feature>
<comment type="caution">
    <text evidence="10">The sequence shown here is derived from an EMBL/GenBank/DDBJ whole genome shotgun (WGS) entry which is preliminary data.</text>
</comment>
<dbReference type="Proteomes" id="UP001428817">
    <property type="component" value="Unassembled WGS sequence"/>
</dbReference>
<evidence type="ECO:0000256" key="5">
    <source>
        <dbReference type="ARBA" id="ARBA00022801"/>
    </source>
</evidence>
<dbReference type="InterPro" id="IPR015943">
    <property type="entry name" value="WD40/YVTN_repeat-like_dom_sf"/>
</dbReference>
<feature type="compositionally biased region" description="Pro residues" evidence="8">
    <location>
        <begin position="1101"/>
        <end position="1110"/>
    </location>
</feature>
<dbReference type="Pfam" id="PF03572">
    <property type="entry name" value="Peptidase_S41"/>
    <property type="match status" value="1"/>
</dbReference>
<dbReference type="SUPFAM" id="SSF52096">
    <property type="entry name" value="ClpP/crotonase"/>
    <property type="match status" value="1"/>
</dbReference>
<keyword evidence="5 7" id="KW-0378">Hydrolase</keyword>
<keyword evidence="6 7" id="KW-0720">Serine protease</keyword>
<evidence type="ECO:0000256" key="8">
    <source>
        <dbReference type="SAM" id="MobiDB-lite"/>
    </source>
</evidence>
<organism evidence="10 11">
    <name type="scientific">Pseudonocardia eucalypti</name>
    <dbReference type="NCBI Taxonomy" id="648755"/>
    <lineage>
        <taxon>Bacteria</taxon>
        <taxon>Bacillati</taxon>
        <taxon>Actinomycetota</taxon>
        <taxon>Actinomycetes</taxon>
        <taxon>Pseudonocardiales</taxon>
        <taxon>Pseudonocardiaceae</taxon>
        <taxon>Pseudonocardia</taxon>
    </lineage>
</organism>
<accession>A0ABP9PUA5</accession>
<feature type="domain" description="Tail specific protease" evidence="9">
    <location>
        <begin position="866"/>
        <end position="1055"/>
    </location>
</feature>
<dbReference type="InterPro" id="IPR005151">
    <property type="entry name" value="Tail-specific_protease"/>
</dbReference>
<comment type="similarity">
    <text evidence="2 7">Belongs to the peptidase S41B family.</text>
</comment>
<evidence type="ECO:0000256" key="3">
    <source>
        <dbReference type="ARBA" id="ARBA00022490"/>
    </source>
</evidence>
<dbReference type="SUPFAM" id="SSF69304">
    <property type="entry name" value="Tricorn protease N-terminal domain"/>
    <property type="match status" value="1"/>
</dbReference>
<protein>
    <recommendedName>
        <fullName evidence="7">Tricorn protease homolog</fullName>
        <ecNumber evidence="7">3.4.21.-</ecNumber>
    </recommendedName>
</protein>
<name>A0ABP9PUA5_9PSEU</name>
<dbReference type="InterPro" id="IPR029414">
    <property type="entry name" value="Tricorn_PDZ"/>
</dbReference>
<comment type="subcellular location">
    <subcellularLocation>
        <location evidence="1 7">Cytoplasm</location>
    </subcellularLocation>
</comment>
<dbReference type="Pfam" id="PF14684">
    <property type="entry name" value="Tricorn_C1"/>
    <property type="match status" value="1"/>
</dbReference>
<dbReference type="Gene3D" id="2.120.10.60">
    <property type="entry name" value="Tricorn protease N-terminal domain"/>
    <property type="match status" value="1"/>
</dbReference>
<evidence type="ECO:0000256" key="6">
    <source>
        <dbReference type="ARBA" id="ARBA00022825"/>
    </source>
</evidence>
<dbReference type="PIRSF" id="PIRSF036421">
    <property type="entry name" value="Tricorn_protease"/>
    <property type="match status" value="1"/>
</dbReference>
<dbReference type="Pfam" id="PF26549">
    <property type="entry name" value="Tricorn_N"/>
    <property type="match status" value="1"/>
</dbReference>
<comment type="function">
    <text evidence="7">Degrades oligopeptides.</text>
</comment>
<dbReference type="Gene3D" id="2.30.42.10">
    <property type="match status" value="1"/>
</dbReference>
<keyword evidence="11" id="KW-1185">Reference proteome</keyword>
<sequence length="1110" mass="120140">MNSPSYLRFPHVRGSTLVFVAENDIWLGSVDGGRAYRLSADQEPVRNPRLHADGSRVAWTSYRDGAPEALVADTEGGLATRLTYWGDAKTLTLGWTDRDEVIAISAAEQPSGRRTWARAVPVDGGPARRLPFGPVADLAIGEQGAVLLSAVMSREPAWWKRYRGGTAGKLWWRAGQEAGFVRLLPELDGNIEAPMLVGGRIAFLADHEGWGNLYSVAPDGTDLRRHSDHGAPGEPQFYARHATTDGTRVVYESAGQLYLLDSLDAAPRRLDVRLGGPRTARARYQISADRHVVSAVPDHSGRLSVVGVRGTVHRLTHRDGPARTLAATDGVRTRLARPLGTDRAVWISDAEGEDALEIAPLRAPDNAPPPPPERYGAGEIGRVLEVACAPDGQTVALACHDGRLLVFRVADGELRELARGADGEVSGLAFSPDNEWLAWSDPVEAGLRRILIARPSEWDGDTPPVPIAVTPTRFVDTSPVFTSDGKYLAFLSYRSFDPIYDAHSFDLSFPNGCRPFLVPLAARTPSPFGPSPEGRPADGSEDTPPSEKAEEKTEEQDEDKGEEKDEKDAPPKLVVDAEGLPERVVALPVGEARYYRLRAGKDCLLWLRTTPTGVLGDGLAEGTEGPRPVLERYDLARRRHDRIADPADGFEVSGDGTRLAVRDRRSLRVLRTDRSGSDKPGDDSADEFDIDLSRIALTVDPTAEWRQMYDEAGRLMRDHFWVADMAGVDWAGELARYRPLVEAVGSHDDLVDLLWEVQGELGTSHAYVTPPGSGSTGARPGLLGADLERTEDGRWRVARVLPGESSDPRAVSPLTAPGVDVRAGDVLLAVGGRPVDPVTGPAPLLVGTAGQPTELTVAAGPDGVLRRVVVLPLYDDEQLRYQDWVASRRAFVADRSEGRLGYLHVPDMVASGWAQLHRDLGRETAREGLIVDVRENRGGHTSQLVIEKLARRVIGWDVVRHGQPTTYPLDAPRGPVVAVANEFSGSDGDIVTAAFRRMGIGQVVGVRTWGGVIGIDSRYRLVDGTLVTQPRYAAWFDNVGWEVENGGVAPDVEVVTTPDDHVTGRDPQLAAAVDLALAALAERPAATPPDPATRPSRARAPLPPRSPARA</sequence>